<name>I4BFX0_MYCCN</name>
<gene>
    <name evidence="2" type="ordered locus">Mycch_1375</name>
</gene>
<dbReference type="eggNOG" id="ENOG50332RH">
    <property type="taxonomic scope" value="Bacteria"/>
</dbReference>
<evidence type="ECO:0000313" key="3">
    <source>
        <dbReference type="Proteomes" id="UP000006057"/>
    </source>
</evidence>
<sequence length="166" mass="18385">MTAPPVLDQQPTQPTGQWSTSPVIDYEPRPEPPCPAPSAAALHRPSPRRLREPRLTEQPAPRSAVVFAERALRQVIEVIDRRRPVAQLRPLMTPVLIDRVIARVGATRTASAHLRRVRVRSVDTGDGEVTAAEVFASFSRAGRVHAVAARIEQYRDGWRIVALQIG</sequence>
<feature type="compositionally biased region" description="Polar residues" evidence="1">
    <location>
        <begin position="9"/>
        <end position="22"/>
    </location>
</feature>
<dbReference type="OrthoDB" id="4775331at2"/>
<dbReference type="RefSeq" id="WP_014814660.1">
    <property type="nucleotide sequence ID" value="NC_018027.1"/>
</dbReference>
<dbReference type="STRING" id="710421.Mycch_1375"/>
<feature type="region of interest" description="Disordered" evidence="1">
    <location>
        <begin position="1"/>
        <end position="60"/>
    </location>
</feature>
<dbReference type="Proteomes" id="UP000006057">
    <property type="component" value="Chromosome"/>
</dbReference>
<dbReference type="Pfam" id="PF20060">
    <property type="entry name" value="DUF6459"/>
    <property type="match status" value="1"/>
</dbReference>
<dbReference type="AlphaFoldDB" id="I4BFX0"/>
<evidence type="ECO:0000313" key="2">
    <source>
        <dbReference type="EMBL" id="AFM16177.1"/>
    </source>
</evidence>
<evidence type="ECO:0000256" key="1">
    <source>
        <dbReference type="SAM" id="MobiDB-lite"/>
    </source>
</evidence>
<reference evidence="2 3" key="1">
    <citation type="submission" date="2012-06" db="EMBL/GenBank/DDBJ databases">
        <title>Complete sequence of chromosome of Mycobacterium chubuense NBB4.</title>
        <authorList>
            <consortium name="US DOE Joint Genome Institute"/>
            <person name="Lucas S."/>
            <person name="Han J."/>
            <person name="Lapidus A."/>
            <person name="Cheng J.-F."/>
            <person name="Goodwin L."/>
            <person name="Pitluck S."/>
            <person name="Peters L."/>
            <person name="Mikhailova N."/>
            <person name="Teshima H."/>
            <person name="Detter J.C."/>
            <person name="Han C."/>
            <person name="Tapia R."/>
            <person name="Land M."/>
            <person name="Hauser L."/>
            <person name="Kyrpides N."/>
            <person name="Ivanova N."/>
            <person name="Pagani I."/>
            <person name="Mattes T."/>
            <person name="Holmes A."/>
            <person name="Rutledge P."/>
            <person name="Paulsen I."/>
            <person name="Coleman N."/>
            <person name="Woyke T."/>
        </authorList>
    </citation>
    <scope>NUCLEOTIDE SEQUENCE [LARGE SCALE GENOMIC DNA]</scope>
    <source>
        <strain evidence="2 3">NBB4</strain>
    </source>
</reference>
<accession>I4BFX0</accession>
<protein>
    <recommendedName>
        <fullName evidence="4">Alanine, arginine and proline rich protein</fullName>
    </recommendedName>
</protein>
<keyword evidence="3" id="KW-1185">Reference proteome</keyword>
<dbReference type="InterPro" id="IPR045596">
    <property type="entry name" value="DUF6459"/>
</dbReference>
<dbReference type="EMBL" id="CP003053">
    <property type="protein sequence ID" value="AFM16177.1"/>
    <property type="molecule type" value="Genomic_DNA"/>
</dbReference>
<dbReference type="PATRIC" id="fig|710421.3.peg.1376"/>
<organism evidence="2 3">
    <name type="scientific">Mycolicibacterium chubuense (strain NBB4)</name>
    <name type="common">Mycobacterium chubuense</name>
    <dbReference type="NCBI Taxonomy" id="710421"/>
    <lineage>
        <taxon>Bacteria</taxon>
        <taxon>Bacillati</taxon>
        <taxon>Actinomycetota</taxon>
        <taxon>Actinomycetes</taxon>
        <taxon>Mycobacteriales</taxon>
        <taxon>Mycobacteriaceae</taxon>
        <taxon>Mycolicibacterium</taxon>
    </lineage>
</organism>
<dbReference type="HOGENOM" id="CLU_126518_0_0_11"/>
<dbReference type="KEGG" id="mcb:Mycch_1375"/>
<evidence type="ECO:0008006" key="4">
    <source>
        <dbReference type="Google" id="ProtNLM"/>
    </source>
</evidence>
<proteinExistence type="predicted"/>